<dbReference type="RefSeq" id="WP_055391512.1">
    <property type="nucleotide sequence ID" value="NZ_CANMGD010000003.1"/>
</dbReference>
<feature type="transmembrane region" description="Helical" evidence="1">
    <location>
        <begin position="43"/>
        <end position="66"/>
    </location>
</feature>
<accession>A0A0M6ZLI6</accession>
<sequence>MFFGFLIGAILYGAFTLVVLIISSAELQESCTSTASRLARVFFMSVFWPVTIVILTIGVLVTRLGIQSFRTGQSQRFGLTHRPY</sequence>
<dbReference type="AlphaFoldDB" id="A0A0M6ZLI6"/>
<dbReference type="GeneID" id="97669498"/>
<keyword evidence="1" id="KW-1133">Transmembrane helix</keyword>
<organism evidence="2 3">
    <name type="scientific">Roseibium album</name>
    <dbReference type="NCBI Taxonomy" id="311410"/>
    <lineage>
        <taxon>Bacteria</taxon>
        <taxon>Pseudomonadati</taxon>
        <taxon>Pseudomonadota</taxon>
        <taxon>Alphaproteobacteria</taxon>
        <taxon>Hyphomicrobiales</taxon>
        <taxon>Stappiaceae</taxon>
        <taxon>Roseibium</taxon>
    </lineage>
</organism>
<evidence type="ECO:0000313" key="3">
    <source>
        <dbReference type="Proteomes" id="UP000049983"/>
    </source>
</evidence>
<keyword evidence="3" id="KW-1185">Reference proteome</keyword>
<reference evidence="3" key="1">
    <citation type="submission" date="2015-07" db="EMBL/GenBank/DDBJ databases">
        <authorList>
            <person name="Rodrigo-Torres Lidia"/>
            <person name="Arahal R.David."/>
        </authorList>
    </citation>
    <scope>NUCLEOTIDE SEQUENCE [LARGE SCALE GENOMIC DNA]</scope>
    <source>
        <strain evidence="3">CECT 5096</strain>
    </source>
</reference>
<name>A0A0M6ZLI6_9HYPH</name>
<protein>
    <submittedName>
        <fullName evidence="2">Uncharacterized protein</fullName>
    </submittedName>
</protein>
<evidence type="ECO:0000256" key="1">
    <source>
        <dbReference type="SAM" id="Phobius"/>
    </source>
</evidence>
<dbReference type="STRING" id="311410.LA5095_05877"/>
<evidence type="ECO:0000313" key="2">
    <source>
        <dbReference type="EMBL" id="CTQ69342.1"/>
    </source>
</evidence>
<gene>
    <name evidence="2" type="ORF">LA5096_02103</name>
</gene>
<keyword evidence="1" id="KW-0812">Transmembrane</keyword>
<proteinExistence type="predicted"/>
<keyword evidence="1" id="KW-0472">Membrane</keyword>
<dbReference type="Proteomes" id="UP000049983">
    <property type="component" value="Unassembled WGS sequence"/>
</dbReference>
<dbReference type="EMBL" id="CXWC01000006">
    <property type="protein sequence ID" value="CTQ69342.1"/>
    <property type="molecule type" value="Genomic_DNA"/>
</dbReference>